<feature type="domain" description="Pyruvate phosphate dikinase AMP/ATP-binding" evidence="15">
    <location>
        <begin position="19"/>
        <end position="328"/>
    </location>
</feature>
<evidence type="ECO:0000256" key="5">
    <source>
        <dbReference type="ARBA" id="ARBA00011996"/>
    </source>
</evidence>
<dbReference type="Gene3D" id="3.30.470.20">
    <property type="entry name" value="ATP-grasp fold, B domain"/>
    <property type="match status" value="1"/>
</dbReference>
<evidence type="ECO:0000256" key="1">
    <source>
        <dbReference type="ARBA" id="ARBA00001946"/>
    </source>
</evidence>
<proteinExistence type="inferred from homology"/>
<keyword evidence="16" id="KW-0670">Pyruvate</keyword>
<dbReference type="InterPro" id="IPR002192">
    <property type="entry name" value="PPDK_AMP/ATP-bd"/>
</dbReference>
<evidence type="ECO:0000259" key="15">
    <source>
        <dbReference type="Pfam" id="PF01326"/>
    </source>
</evidence>
<dbReference type="GO" id="GO:0005524">
    <property type="term" value="F:ATP binding"/>
    <property type="evidence" value="ECO:0007669"/>
    <property type="project" value="UniProtKB-KW"/>
</dbReference>
<keyword evidence="10" id="KW-0418">Kinase</keyword>
<evidence type="ECO:0000313" key="17">
    <source>
        <dbReference type="Proteomes" id="UP000255082"/>
    </source>
</evidence>
<organism evidence="16 17">
    <name type="scientific">Nocardia africana</name>
    <dbReference type="NCBI Taxonomy" id="134964"/>
    <lineage>
        <taxon>Bacteria</taxon>
        <taxon>Bacillati</taxon>
        <taxon>Actinomycetota</taxon>
        <taxon>Actinomycetes</taxon>
        <taxon>Mycobacteriales</taxon>
        <taxon>Nocardiaceae</taxon>
        <taxon>Nocardia</taxon>
    </lineage>
</organism>
<dbReference type="InterPro" id="IPR013815">
    <property type="entry name" value="ATP_grasp_subdomain_1"/>
</dbReference>
<dbReference type="RefSeq" id="WP_062965406.1">
    <property type="nucleotide sequence ID" value="NZ_JAJFOE010000001.1"/>
</dbReference>
<dbReference type="SUPFAM" id="SSF56059">
    <property type="entry name" value="Glutathione synthetase ATP-binding domain-like"/>
    <property type="match status" value="1"/>
</dbReference>
<evidence type="ECO:0000256" key="14">
    <source>
        <dbReference type="ARBA" id="ARBA00047700"/>
    </source>
</evidence>
<dbReference type="Gene3D" id="3.30.1490.20">
    <property type="entry name" value="ATP-grasp fold, A domain"/>
    <property type="match status" value="1"/>
</dbReference>
<dbReference type="OrthoDB" id="9765468at2"/>
<dbReference type="PANTHER" id="PTHR43030">
    <property type="entry name" value="PHOSPHOENOLPYRUVATE SYNTHASE"/>
    <property type="match status" value="1"/>
</dbReference>
<evidence type="ECO:0000256" key="11">
    <source>
        <dbReference type="ARBA" id="ARBA00022840"/>
    </source>
</evidence>
<accession>A0A378WVG8</accession>
<protein>
    <recommendedName>
        <fullName evidence="6">Phosphoenolpyruvate synthase</fullName>
        <ecNumber evidence="5">2.7.9.2</ecNumber>
    </recommendedName>
    <alternativeName>
        <fullName evidence="13">Pyruvate, water dikinase</fullName>
    </alternativeName>
</protein>
<keyword evidence="11" id="KW-0067">ATP-binding</keyword>
<evidence type="ECO:0000256" key="6">
    <source>
        <dbReference type="ARBA" id="ARBA00021623"/>
    </source>
</evidence>
<comment type="pathway">
    <text evidence="3">Carbohydrate biosynthesis; gluconeogenesis.</text>
</comment>
<evidence type="ECO:0000256" key="13">
    <source>
        <dbReference type="ARBA" id="ARBA00033470"/>
    </source>
</evidence>
<dbReference type="EC" id="2.7.9.2" evidence="5"/>
<name>A0A378WVG8_9NOCA</name>
<evidence type="ECO:0000256" key="9">
    <source>
        <dbReference type="ARBA" id="ARBA00022741"/>
    </source>
</evidence>
<evidence type="ECO:0000256" key="2">
    <source>
        <dbReference type="ARBA" id="ARBA00002988"/>
    </source>
</evidence>
<dbReference type="Pfam" id="PF01326">
    <property type="entry name" value="PPDK_N"/>
    <property type="match status" value="1"/>
</dbReference>
<evidence type="ECO:0000256" key="12">
    <source>
        <dbReference type="ARBA" id="ARBA00022842"/>
    </source>
</evidence>
<dbReference type="UniPathway" id="UPA00138"/>
<dbReference type="GO" id="GO:0008986">
    <property type="term" value="F:pyruvate, water dikinase activity"/>
    <property type="evidence" value="ECO:0007669"/>
    <property type="project" value="UniProtKB-EC"/>
</dbReference>
<keyword evidence="8" id="KW-0479">Metal-binding</keyword>
<keyword evidence="7 16" id="KW-0808">Transferase</keyword>
<dbReference type="GO" id="GO:0046872">
    <property type="term" value="F:metal ion binding"/>
    <property type="evidence" value="ECO:0007669"/>
    <property type="project" value="UniProtKB-KW"/>
</dbReference>
<sequence length="348" mass="37759">MAEHIVWLDRLDASTATTVAGPKAGRLAELAAIGLRVPRGFAVTADCYRRFCAESELDAFVSEQLATLSDVRDCARVADVIGTEFARRPMADAIESAITDAYAELNFRCLEVNQPVAVRSSAIGEDGGHTSFAGMFDSYLGVSGTERVLGAVRRCWASLFSARALSYRLGRGVSAADMPMAVAVLELVSARASGVAFSIHPVTGRRDRIVLESTWGYGETVVRGAVTPDHIEVGRTDRRMLAYEIADKNVVAAFDYARGEVVDTVMPARFRRAASVDEDHIAAVVDAVCAIEEYFGYPVDVEWVIERSRCPGEPVTIVQARPVTRTAEPAIVWDLAEYAYRYAFGGSS</sequence>
<evidence type="ECO:0000256" key="4">
    <source>
        <dbReference type="ARBA" id="ARBA00007837"/>
    </source>
</evidence>
<comment type="function">
    <text evidence="2">Catalyzes the phosphorylation of pyruvate to phosphoenolpyruvate.</text>
</comment>
<dbReference type="InterPro" id="IPR006319">
    <property type="entry name" value="PEP_synth"/>
</dbReference>
<evidence type="ECO:0000256" key="3">
    <source>
        <dbReference type="ARBA" id="ARBA00004742"/>
    </source>
</evidence>
<evidence type="ECO:0000313" key="16">
    <source>
        <dbReference type="EMBL" id="SUA44842.1"/>
    </source>
</evidence>
<dbReference type="PANTHER" id="PTHR43030:SF1">
    <property type="entry name" value="PHOSPHOENOLPYRUVATE SYNTHASE"/>
    <property type="match status" value="1"/>
</dbReference>
<evidence type="ECO:0000256" key="10">
    <source>
        <dbReference type="ARBA" id="ARBA00022777"/>
    </source>
</evidence>
<evidence type="ECO:0000256" key="7">
    <source>
        <dbReference type="ARBA" id="ARBA00022679"/>
    </source>
</evidence>
<comment type="similarity">
    <text evidence="4">Belongs to the PEP-utilizing enzyme family.</text>
</comment>
<comment type="catalytic activity">
    <reaction evidence="14">
        <text>pyruvate + ATP + H2O = phosphoenolpyruvate + AMP + phosphate + 2 H(+)</text>
        <dbReference type="Rhea" id="RHEA:11364"/>
        <dbReference type="ChEBI" id="CHEBI:15361"/>
        <dbReference type="ChEBI" id="CHEBI:15377"/>
        <dbReference type="ChEBI" id="CHEBI:15378"/>
        <dbReference type="ChEBI" id="CHEBI:30616"/>
        <dbReference type="ChEBI" id="CHEBI:43474"/>
        <dbReference type="ChEBI" id="CHEBI:58702"/>
        <dbReference type="ChEBI" id="CHEBI:456215"/>
        <dbReference type="EC" id="2.7.9.2"/>
    </reaction>
</comment>
<keyword evidence="12" id="KW-0460">Magnesium</keyword>
<keyword evidence="9" id="KW-0547">Nucleotide-binding</keyword>
<dbReference type="GO" id="GO:0006094">
    <property type="term" value="P:gluconeogenesis"/>
    <property type="evidence" value="ECO:0007669"/>
    <property type="project" value="UniProtKB-UniPathway"/>
</dbReference>
<evidence type="ECO:0000256" key="8">
    <source>
        <dbReference type="ARBA" id="ARBA00022723"/>
    </source>
</evidence>
<dbReference type="AlphaFoldDB" id="A0A378WVG8"/>
<dbReference type="EMBL" id="UGRU01000001">
    <property type="protein sequence ID" value="SUA44842.1"/>
    <property type="molecule type" value="Genomic_DNA"/>
</dbReference>
<reference evidence="16 17" key="1">
    <citation type="submission" date="2018-06" db="EMBL/GenBank/DDBJ databases">
        <authorList>
            <consortium name="Pathogen Informatics"/>
            <person name="Doyle S."/>
        </authorList>
    </citation>
    <scope>NUCLEOTIDE SEQUENCE [LARGE SCALE GENOMIC DNA]</scope>
    <source>
        <strain evidence="16 17">NCTC13184</strain>
    </source>
</reference>
<gene>
    <name evidence="16" type="primary">ppsA_3</name>
    <name evidence="16" type="ORF">NCTC13184_03364</name>
</gene>
<dbReference type="Proteomes" id="UP000255082">
    <property type="component" value="Unassembled WGS sequence"/>
</dbReference>
<comment type="cofactor">
    <cofactor evidence="1">
        <name>Mg(2+)</name>
        <dbReference type="ChEBI" id="CHEBI:18420"/>
    </cofactor>
</comment>